<dbReference type="STRING" id="867903.ThesuDRAFT_01849"/>
<evidence type="ECO:0000313" key="3">
    <source>
        <dbReference type="EMBL" id="EKP94123.1"/>
    </source>
</evidence>
<evidence type="ECO:0000313" key="4">
    <source>
        <dbReference type="Proteomes" id="UP000005710"/>
    </source>
</evidence>
<evidence type="ECO:0000259" key="2">
    <source>
        <dbReference type="Pfam" id="PF13581"/>
    </source>
</evidence>
<dbReference type="SUPFAM" id="SSF55874">
    <property type="entry name" value="ATPase domain of HSP90 chaperone/DNA topoisomerase II/histidine kinase"/>
    <property type="match status" value="1"/>
</dbReference>
<comment type="caution">
    <text evidence="3">The sequence shown here is derived from an EMBL/GenBank/DDBJ whole genome shotgun (WGS) entry which is preliminary data.</text>
</comment>
<proteinExistence type="predicted"/>
<dbReference type="EMBL" id="AENY02000003">
    <property type="protein sequence ID" value="EKP94123.1"/>
    <property type="molecule type" value="Genomic_DNA"/>
</dbReference>
<dbReference type="Gene3D" id="3.30.565.10">
    <property type="entry name" value="Histidine kinase-like ATPase, C-terminal domain"/>
    <property type="match status" value="1"/>
</dbReference>
<dbReference type="InterPro" id="IPR036890">
    <property type="entry name" value="HATPase_C_sf"/>
</dbReference>
<accession>K6PZB5</accession>
<reference evidence="3" key="1">
    <citation type="submission" date="2010-10" db="EMBL/GenBank/DDBJ databases">
        <authorList>
            <consortium name="US DOE Joint Genome Institute (JGI-PGF)"/>
            <person name="Lucas S."/>
            <person name="Copeland A."/>
            <person name="Lapidus A."/>
            <person name="Bruce D."/>
            <person name="Goodwin L."/>
            <person name="Pitluck S."/>
            <person name="Kyrpides N."/>
            <person name="Mavromatis K."/>
            <person name="Detter J.C."/>
            <person name="Han C."/>
            <person name="Land M."/>
            <person name="Hauser L."/>
            <person name="Markowitz V."/>
            <person name="Cheng J.-F."/>
            <person name="Hugenholtz P."/>
            <person name="Woyke T."/>
            <person name="Wu D."/>
            <person name="Pukall R."/>
            <person name="Wahrenburg C."/>
            <person name="Brambilla E."/>
            <person name="Klenk H.-P."/>
            <person name="Eisen J.A."/>
        </authorList>
    </citation>
    <scope>NUCLEOTIDE SEQUENCE [LARGE SCALE GENOMIC DNA]</scope>
    <source>
        <strain evidence="3">DSM 13965</strain>
    </source>
</reference>
<feature type="region of interest" description="Disordered" evidence="1">
    <location>
        <begin position="36"/>
        <end position="56"/>
    </location>
</feature>
<organism evidence="3 4">
    <name type="scientific">Thermaerobacter subterraneus DSM 13965</name>
    <dbReference type="NCBI Taxonomy" id="867903"/>
    <lineage>
        <taxon>Bacteria</taxon>
        <taxon>Bacillati</taxon>
        <taxon>Bacillota</taxon>
        <taxon>Clostridia</taxon>
        <taxon>Eubacteriales</taxon>
        <taxon>Clostridiales Family XVII. Incertae Sedis</taxon>
        <taxon>Thermaerobacter</taxon>
    </lineage>
</organism>
<dbReference type="HOGENOM" id="CLU_990224_0_0_9"/>
<sequence length="281" mass="30284">MSHKVFLEESQAVLTACCWYDGDRLTWISFRDDGVSGGPGTRGNDPPATDPPGAASCDEADAADVQFIVLGTRHRLGLLWGPAGIPLSEAQRQIIRLLAQGRLEVAGDALAPPPWGPVRSVSCRTEHGDVEEKTVNGGGGGNFSHSQAITSRIYRARFRKPSGVAIARRRLQQRLLELGYPSTCIQRVVVATAEAMINAVRYAGGGELDVVSSDSRLHAVITDSGPGIAFDRLAQALLRPRNRWNLGRGHGYWLMVSMASHCRVTSTPGRTCVELVFDVGT</sequence>
<gene>
    <name evidence="3" type="ORF">ThesuDRAFT_01849</name>
</gene>
<protein>
    <submittedName>
        <fullName evidence="3">Anti-sigma regulatory factor (Ser/Thr protein kinase)</fullName>
    </submittedName>
</protein>
<dbReference type="InterPro" id="IPR003594">
    <property type="entry name" value="HATPase_dom"/>
</dbReference>
<dbReference type="AlphaFoldDB" id="K6PZB5"/>
<dbReference type="Pfam" id="PF13581">
    <property type="entry name" value="HATPase_c_2"/>
    <property type="match status" value="1"/>
</dbReference>
<dbReference type="GO" id="GO:0016301">
    <property type="term" value="F:kinase activity"/>
    <property type="evidence" value="ECO:0007669"/>
    <property type="project" value="UniProtKB-KW"/>
</dbReference>
<feature type="domain" description="Histidine kinase/HSP90-like ATPase" evidence="2">
    <location>
        <begin position="162"/>
        <end position="276"/>
    </location>
</feature>
<dbReference type="CDD" id="cd16936">
    <property type="entry name" value="HATPase_RsbW-like"/>
    <property type="match status" value="1"/>
</dbReference>
<dbReference type="OrthoDB" id="9797578at2"/>
<reference evidence="3" key="2">
    <citation type="submission" date="2012-10" db="EMBL/GenBank/DDBJ databases">
        <title>Improved high-quality draft of Thermaerobacter subterraneus C21, DSM 13965.</title>
        <authorList>
            <consortium name="DOE Joint Genome Institute"/>
            <person name="Eisen J."/>
            <person name="Huntemann M."/>
            <person name="Wei C.-L."/>
            <person name="Han J."/>
            <person name="Detter J.C."/>
            <person name="Han C."/>
            <person name="Tapia R."/>
            <person name="Chen A."/>
            <person name="Kyrpides N."/>
            <person name="Mavromatis K."/>
            <person name="Markowitz V."/>
            <person name="Szeto E."/>
            <person name="Ivanova N."/>
            <person name="Mikhailova N."/>
            <person name="Ovchinnikova G."/>
            <person name="Pagani I."/>
            <person name="Pati A."/>
            <person name="Goodwin L."/>
            <person name="Nordberg H.P."/>
            <person name="Cantor M.N."/>
            <person name="Hua S.X."/>
            <person name="Woyke T."/>
            <person name="Eisen J."/>
            <person name="Klenk H.-P."/>
        </authorList>
    </citation>
    <scope>NUCLEOTIDE SEQUENCE [LARGE SCALE GENOMIC DNA]</scope>
    <source>
        <strain evidence="3">DSM 13965</strain>
    </source>
</reference>
<name>K6PZB5_9FIRM</name>
<evidence type="ECO:0000256" key="1">
    <source>
        <dbReference type="SAM" id="MobiDB-lite"/>
    </source>
</evidence>
<dbReference type="eggNOG" id="COG2172">
    <property type="taxonomic scope" value="Bacteria"/>
</dbReference>
<dbReference type="Proteomes" id="UP000005710">
    <property type="component" value="Unassembled WGS sequence"/>
</dbReference>
<keyword evidence="4" id="KW-1185">Reference proteome</keyword>
<dbReference type="RefSeq" id="WP_006904129.1">
    <property type="nucleotide sequence ID" value="NZ_JH976535.1"/>
</dbReference>